<name>A0A6G8S363_9GAMM</name>
<dbReference type="AlphaFoldDB" id="A0A6G8S363"/>
<dbReference type="KEGG" id="alj:G8D99_06210"/>
<evidence type="ECO:0000313" key="2">
    <source>
        <dbReference type="Proteomes" id="UP000501939"/>
    </source>
</evidence>
<accession>A0A6G8S363</accession>
<evidence type="ECO:0008006" key="3">
    <source>
        <dbReference type="Google" id="ProtNLM"/>
    </source>
</evidence>
<gene>
    <name evidence="1" type="ORF">G8D99_06210</name>
</gene>
<dbReference type="Proteomes" id="UP000501939">
    <property type="component" value="Chromosome"/>
</dbReference>
<organism evidence="1 2">
    <name type="scientific">Acinetobacter lanii</name>
    <dbReference type="NCBI Taxonomy" id="2715163"/>
    <lineage>
        <taxon>Bacteria</taxon>
        <taxon>Pseudomonadati</taxon>
        <taxon>Pseudomonadota</taxon>
        <taxon>Gammaproteobacteria</taxon>
        <taxon>Moraxellales</taxon>
        <taxon>Moraxellaceae</taxon>
        <taxon>Acinetobacter</taxon>
    </lineage>
</organism>
<proteinExistence type="predicted"/>
<reference evidence="1 2" key="1">
    <citation type="submission" date="2020-03" db="EMBL/GenBank/DDBJ databases">
        <authorList>
            <person name="Zhu W."/>
        </authorList>
    </citation>
    <scope>NUCLEOTIDE SEQUENCE [LARGE SCALE GENOMIC DNA]</scope>
    <source>
        <strain evidence="1 2">185</strain>
    </source>
</reference>
<dbReference type="EMBL" id="CP049916">
    <property type="protein sequence ID" value="QIO08656.1"/>
    <property type="molecule type" value="Genomic_DNA"/>
</dbReference>
<evidence type="ECO:0000313" key="1">
    <source>
        <dbReference type="EMBL" id="QIO08656.1"/>
    </source>
</evidence>
<dbReference type="RefSeq" id="WP_166323644.1">
    <property type="nucleotide sequence ID" value="NZ_CP049916.1"/>
</dbReference>
<sequence>MNIELKPEERLTQLIASGTSLVCTNDAAIILGLKPNTLRVWASRGKGDLKPVMTTKGAKWRLTDIRNLVGI</sequence>
<keyword evidence="2" id="KW-1185">Reference proteome</keyword>
<protein>
    <recommendedName>
        <fullName evidence="3">Helix-turn-helix domain-containing protein</fullName>
    </recommendedName>
</protein>